<sequence length="54" mass="5676">MFCVVLTLDQDQGKIWIRSVPCTGSESTLKSCAAEGRVLDMTVGPDGDAGLICS</sequence>
<accession>A0ABD0MVH0</accession>
<dbReference type="Proteomes" id="UP001529510">
    <property type="component" value="Unassembled WGS sequence"/>
</dbReference>
<dbReference type="PROSITE" id="PS50287">
    <property type="entry name" value="SRCR_2"/>
    <property type="match status" value="1"/>
</dbReference>
<feature type="non-terminal residue" evidence="4">
    <location>
        <position position="54"/>
    </location>
</feature>
<comment type="caution">
    <text evidence="4">The sequence shown here is derived from an EMBL/GenBank/DDBJ whole genome shotgun (WGS) entry which is preliminary data.</text>
</comment>
<evidence type="ECO:0000256" key="1">
    <source>
        <dbReference type="ARBA" id="ARBA00023157"/>
    </source>
</evidence>
<feature type="disulfide bond" evidence="2">
    <location>
        <begin position="22"/>
        <end position="32"/>
    </location>
</feature>
<evidence type="ECO:0000256" key="2">
    <source>
        <dbReference type="PROSITE-ProRule" id="PRU00196"/>
    </source>
</evidence>
<comment type="caution">
    <text evidence="2">Lacks conserved residue(s) required for the propagation of feature annotation.</text>
</comment>
<keyword evidence="5" id="KW-1185">Reference proteome</keyword>
<reference evidence="4 5" key="1">
    <citation type="submission" date="2024-05" db="EMBL/GenBank/DDBJ databases">
        <title>Genome sequencing and assembly of Indian major carp, Cirrhinus mrigala (Hamilton, 1822).</title>
        <authorList>
            <person name="Mohindra V."/>
            <person name="Chowdhury L.M."/>
            <person name="Lal K."/>
            <person name="Jena J.K."/>
        </authorList>
    </citation>
    <scope>NUCLEOTIDE SEQUENCE [LARGE SCALE GENOMIC DNA]</scope>
    <source>
        <strain evidence="4">CM1030</strain>
        <tissue evidence="4">Blood</tissue>
    </source>
</reference>
<dbReference type="SUPFAM" id="SSF56487">
    <property type="entry name" value="SRCR-like"/>
    <property type="match status" value="1"/>
</dbReference>
<dbReference type="InterPro" id="IPR036772">
    <property type="entry name" value="SRCR-like_dom_sf"/>
</dbReference>
<organism evidence="4 5">
    <name type="scientific">Cirrhinus mrigala</name>
    <name type="common">Mrigala</name>
    <dbReference type="NCBI Taxonomy" id="683832"/>
    <lineage>
        <taxon>Eukaryota</taxon>
        <taxon>Metazoa</taxon>
        <taxon>Chordata</taxon>
        <taxon>Craniata</taxon>
        <taxon>Vertebrata</taxon>
        <taxon>Euteleostomi</taxon>
        <taxon>Actinopterygii</taxon>
        <taxon>Neopterygii</taxon>
        <taxon>Teleostei</taxon>
        <taxon>Ostariophysi</taxon>
        <taxon>Cypriniformes</taxon>
        <taxon>Cyprinidae</taxon>
        <taxon>Labeoninae</taxon>
        <taxon>Labeonini</taxon>
        <taxon>Cirrhinus</taxon>
    </lineage>
</organism>
<name>A0ABD0MVH0_CIRMR</name>
<evidence type="ECO:0000313" key="4">
    <source>
        <dbReference type="EMBL" id="KAL0153172.1"/>
    </source>
</evidence>
<evidence type="ECO:0000259" key="3">
    <source>
        <dbReference type="PROSITE" id="PS50287"/>
    </source>
</evidence>
<dbReference type="EMBL" id="JAMKFB020000130">
    <property type="protein sequence ID" value="KAL0153172.1"/>
    <property type="molecule type" value="Genomic_DNA"/>
</dbReference>
<keyword evidence="1 2" id="KW-1015">Disulfide bond</keyword>
<evidence type="ECO:0000313" key="5">
    <source>
        <dbReference type="Proteomes" id="UP001529510"/>
    </source>
</evidence>
<feature type="domain" description="SRCR" evidence="3">
    <location>
        <begin position="1"/>
        <end position="54"/>
    </location>
</feature>
<dbReference type="InterPro" id="IPR001190">
    <property type="entry name" value="SRCR"/>
</dbReference>
<dbReference type="AlphaFoldDB" id="A0ABD0MVH0"/>
<proteinExistence type="predicted"/>
<protein>
    <recommendedName>
        <fullName evidence="3">SRCR domain-containing protein</fullName>
    </recommendedName>
</protein>
<gene>
    <name evidence="4" type="ORF">M9458_051499</name>
</gene>
<dbReference type="Gene3D" id="3.10.250.10">
    <property type="entry name" value="SRCR-like domain"/>
    <property type="match status" value="1"/>
</dbReference>